<dbReference type="NCBIfam" id="TIGR01549">
    <property type="entry name" value="HAD-SF-IA-v1"/>
    <property type="match status" value="1"/>
</dbReference>
<evidence type="ECO:0000256" key="3">
    <source>
        <dbReference type="ARBA" id="ARBA00006171"/>
    </source>
</evidence>
<dbReference type="GO" id="GO:0006281">
    <property type="term" value="P:DNA repair"/>
    <property type="evidence" value="ECO:0007669"/>
    <property type="project" value="TreeGrafter"/>
</dbReference>
<dbReference type="Proteomes" id="UP000270673">
    <property type="component" value="Chromosome"/>
</dbReference>
<comment type="similarity">
    <text evidence="3">Belongs to the HAD-like hydrolase superfamily. CbbY/CbbZ/Gph/YieH family.</text>
</comment>
<dbReference type="PRINTS" id="PR00413">
    <property type="entry name" value="HADHALOGNASE"/>
</dbReference>
<dbReference type="SFLD" id="SFLDG01129">
    <property type="entry name" value="C1.5:_HAD__Beta-PGM__Phosphata"/>
    <property type="match status" value="1"/>
</dbReference>
<dbReference type="Gene3D" id="1.10.150.240">
    <property type="entry name" value="Putative phosphatase, domain 2"/>
    <property type="match status" value="1"/>
</dbReference>
<keyword evidence="6" id="KW-1185">Reference proteome</keyword>
<dbReference type="GO" id="GO:0005829">
    <property type="term" value="C:cytosol"/>
    <property type="evidence" value="ECO:0007669"/>
    <property type="project" value="TreeGrafter"/>
</dbReference>
<dbReference type="OrthoDB" id="9807630at2"/>
<dbReference type="Pfam" id="PF13419">
    <property type="entry name" value="HAD_2"/>
    <property type="match status" value="1"/>
</dbReference>
<comment type="pathway">
    <text evidence="2">Organic acid metabolism; glycolate biosynthesis; glycolate from 2-phosphoglycolate: step 1/1.</text>
</comment>
<dbReference type="EMBL" id="CP032819">
    <property type="protein sequence ID" value="AZS31423.1"/>
    <property type="molecule type" value="Genomic_DNA"/>
</dbReference>
<dbReference type="SUPFAM" id="SSF56784">
    <property type="entry name" value="HAD-like"/>
    <property type="match status" value="1"/>
</dbReference>
<reference evidence="5 6" key="1">
    <citation type="submission" date="2018-10" db="EMBL/GenBank/DDBJ databases">
        <title>Butyricimonas faecalis sp. nov., isolated from human faeces and emended description of the genus Butyricimonas.</title>
        <authorList>
            <person name="Le Roy T."/>
            <person name="Van der Smissen P."/>
            <person name="Paquot A."/>
            <person name="Delzenne N."/>
            <person name="Muccioli G."/>
            <person name="Collet J.-F."/>
            <person name="Cani P.D."/>
        </authorList>
    </citation>
    <scope>NUCLEOTIDE SEQUENCE [LARGE SCALE GENOMIC DNA]</scope>
    <source>
        <strain evidence="5 6">H184</strain>
    </source>
</reference>
<dbReference type="InterPro" id="IPR041492">
    <property type="entry name" value="HAD_2"/>
</dbReference>
<organism evidence="5 6">
    <name type="scientific">Butyricimonas faecalis</name>
    <dbReference type="NCBI Taxonomy" id="2093856"/>
    <lineage>
        <taxon>Bacteria</taxon>
        <taxon>Pseudomonadati</taxon>
        <taxon>Bacteroidota</taxon>
        <taxon>Bacteroidia</taxon>
        <taxon>Bacteroidales</taxon>
        <taxon>Odoribacteraceae</taxon>
        <taxon>Butyricimonas</taxon>
    </lineage>
</organism>
<evidence type="ECO:0000256" key="1">
    <source>
        <dbReference type="ARBA" id="ARBA00000830"/>
    </source>
</evidence>
<keyword evidence="5" id="KW-0378">Hydrolase</keyword>
<dbReference type="PANTHER" id="PTHR43434">
    <property type="entry name" value="PHOSPHOGLYCOLATE PHOSPHATASE"/>
    <property type="match status" value="1"/>
</dbReference>
<evidence type="ECO:0000313" key="5">
    <source>
        <dbReference type="EMBL" id="AZS31423.1"/>
    </source>
</evidence>
<dbReference type="SFLD" id="SFLDG01135">
    <property type="entry name" value="C1.5.6:_HAD__Beta-PGM__Phospha"/>
    <property type="match status" value="1"/>
</dbReference>
<dbReference type="PANTHER" id="PTHR43434:SF1">
    <property type="entry name" value="PHOSPHOGLYCOLATE PHOSPHATASE"/>
    <property type="match status" value="1"/>
</dbReference>
<dbReference type="InterPro" id="IPR006439">
    <property type="entry name" value="HAD-SF_hydro_IA"/>
</dbReference>
<accession>A0A3S9VY40</accession>
<dbReference type="RefSeq" id="WP_106482041.1">
    <property type="nucleotide sequence ID" value="NZ_CP032819.1"/>
</dbReference>
<evidence type="ECO:0000256" key="4">
    <source>
        <dbReference type="ARBA" id="ARBA00013078"/>
    </source>
</evidence>
<dbReference type="GO" id="GO:0008967">
    <property type="term" value="F:phosphoglycolate phosphatase activity"/>
    <property type="evidence" value="ECO:0007669"/>
    <property type="project" value="UniProtKB-EC"/>
</dbReference>
<dbReference type="AlphaFoldDB" id="A0A3S9VY40"/>
<dbReference type="SFLD" id="SFLDS00003">
    <property type="entry name" value="Haloacid_Dehalogenase"/>
    <property type="match status" value="1"/>
</dbReference>
<protein>
    <recommendedName>
        <fullName evidence="4">phosphoglycolate phosphatase</fullName>
        <ecNumber evidence="4">3.1.3.18</ecNumber>
    </recommendedName>
</protein>
<evidence type="ECO:0000313" key="6">
    <source>
        <dbReference type="Proteomes" id="UP000270673"/>
    </source>
</evidence>
<gene>
    <name evidence="5" type="ORF">D8S85_19000</name>
</gene>
<dbReference type="InterPro" id="IPR023214">
    <property type="entry name" value="HAD_sf"/>
</dbReference>
<sequence length="217" mass="24542">MTKLVIFDLDGTLLNSLQDLATSTNYALQRHGYPTHELPAFRYFVGNGIDKLLERALPEAERSRENVLKIREDFMAYYAEHKADFTAPYDGICELLKTLKRHQLLLAVASNKYHAATRELIPEYFGEGVFDFVYGQREGIPAKPNPTIVFDIMKEAGVSKEEVLYVGDSGVDMQTAVNSGVTSIGVTWGFRDRKELLANGAQYIADEPYEIMKWVHL</sequence>
<dbReference type="InterPro" id="IPR036412">
    <property type="entry name" value="HAD-like_sf"/>
</dbReference>
<dbReference type="EC" id="3.1.3.18" evidence="4"/>
<name>A0A3S9VY40_9BACT</name>
<dbReference type="PROSITE" id="PS01228">
    <property type="entry name" value="COF_1"/>
    <property type="match status" value="1"/>
</dbReference>
<evidence type="ECO:0000256" key="2">
    <source>
        <dbReference type="ARBA" id="ARBA00004818"/>
    </source>
</evidence>
<proteinExistence type="inferred from homology"/>
<dbReference type="InterPro" id="IPR023198">
    <property type="entry name" value="PGP-like_dom2"/>
</dbReference>
<dbReference type="InterPro" id="IPR050155">
    <property type="entry name" value="HAD-like_hydrolase_sf"/>
</dbReference>
<comment type="catalytic activity">
    <reaction evidence="1">
        <text>2-phosphoglycolate + H2O = glycolate + phosphate</text>
        <dbReference type="Rhea" id="RHEA:14369"/>
        <dbReference type="ChEBI" id="CHEBI:15377"/>
        <dbReference type="ChEBI" id="CHEBI:29805"/>
        <dbReference type="ChEBI" id="CHEBI:43474"/>
        <dbReference type="ChEBI" id="CHEBI:58033"/>
        <dbReference type="EC" id="3.1.3.18"/>
    </reaction>
</comment>
<dbReference type="Gene3D" id="3.40.50.1000">
    <property type="entry name" value="HAD superfamily/HAD-like"/>
    <property type="match status" value="1"/>
</dbReference>
<dbReference type="KEGG" id="buy:D8S85_19000"/>